<evidence type="ECO:0000256" key="1">
    <source>
        <dbReference type="ARBA" id="ARBA00022801"/>
    </source>
</evidence>
<dbReference type="InterPro" id="IPR011650">
    <property type="entry name" value="Peptidase_M20_dimer"/>
</dbReference>
<dbReference type="PANTHER" id="PTHR11014:SF63">
    <property type="entry name" value="METALLOPEPTIDASE, PUTATIVE (AFU_ORTHOLOGUE AFUA_6G09600)-RELATED"/>
    <property type="match status" value="1"/>
</dbReference>
<proteinExistence type="predicted"/>
<evidence type="ECO:0000256" key="2">
    <source>
        <dbReference type="PIRSR" id="PIRSR005962-1"/>
    </source>
</evidence>
<dbReference type="SUPFAM" id="SSF53187">
    <property type="entry name" value="Zn-dependent exopeptidases"/>
    <property type="match status" value="1"/>
</dbReference>
<dbReference type="GO" id="GO:0046872">
    <property type="term" value="F:metal ion binding"/>
    <property type="evidence" value="ECO:0007669"/>
    <property type="project" value="UniProtKB-KW"/>
</dbReference>
<evidence type="ECO:0000313" key="5">
    <source>
        <dbReference type="Proteomes" id="UP000317238"/>
    </source>
</evidence>
<dbReference type="AlphaFoldDB" id="A0A5C5YCC5"/>
<dbReference type="InterPro" id="IPR017439">
    <property type="entry name" value="Amidohydrolase"/>
</dbReference>
<comment type="cofactor">
    <cofactor evidence="2">
        <name>Mn(2+)</name>
        <dbReference type="ChEBI" id="CHEBI:29035"/>
    </cofactor>
    <text evidence="2">The Mn(2+) ion enhances activity.</text>
</comment>
<dbReference type="PIRSF" id="PIRSF005962">
    <property type="entry name" value="Pept_M20D_amidohydro"/>
    <property type="match status" value="1"/>
</dbReference>
<dbReference type="Pfam" id="PF07687">
    <property type="entry name" value="M20_dimer"/>
    <property type="match status" value="1"/>
</dbReference>
<accession>A0A5C5YCC5</accession>
<organism evidence="4 5">
    <name type="scientific">Crateriforma conspicua</name>
    <dbReference type="NCBI Taxonomy" id="2527996"/>
    <lineage>
        <taxon>Bacteria</taxon>
        <taxon>Pseudomonadati</taxon>
        <taxon>Planctomycetota</taxon>
        <taxon>Planctomycetia</taxon>
        <taxon>Planctomycetales</taxon>
        <taxon>Planctomycetaceae</taxon>
        <taxon>Crateriforma</taxon>
    </lineage>
</organism>
<dbReference type="NCBIfam" id="TIGR01891">
    <property type="entry name" value="amidohydrolases"/>
    <property type="match status" value="1"/>
</dbReference>
<dbReference type="Gene3D" id="3.40.630.10">
    <property type="entry name" value="Zn peptidases"/>
    <property type="match status" value="1"/>
</dbReference>
<dbReference type="EC" id="3.-.-.-" evidence="4"/>
<feature type="binding site" evidence="2">
    <location>
        <position position="113"/>
    </location>
    <ligand>
        <name>Mn(2+)</name>
        <dbReference type="ChEBI" id="CHEBI:29035"/>
        <label>2</label>
    </ligand>
</feature>
<dbReference type="Proteomes" id="UP000317238">
    <property type="component" value="Unassembled WGS sequence"/>
</dbReference>
<keyword evidence="1 4" id="KW-0378">Hydrolase</keyword>
<dbReference type="RefSeq" id="WP_146440387.1">
    <property type="nucleotide sequence ID" value="NZ_SJPL01000001.1"/>
</dbReference>
<feature type="binding site" evidence="2">
    <location>
        <position position="151"/>
    </location>
    <ligand>
        <name>Mn(2+)</name>
        <dbReference type="ChEBI" id="CHEBI:29035"/>
        <label>2</label>
    </ligand>
</feature>
<feature type="binding site" evidence="2">
    <location>
        <position position="175"/>
    </location>
    <ligand>
        <name>Mn(2+)</name>
        <dbReference type="ChEBI" id="CHEBI:29035"/>
        <label>2</label>
    </ligand>
</feature>
<dbReference type="PANTHER" id="PTHR11014">
    <property type="entry name" value="PEPTIDASE M20 FAMILY MEMBER"/>
    <property type="match status" value="1"/>
</dbReference>
<evidence type="ECO:0000259" key="3">
    <source>
        <dbReference type="Pfam" id="PF07687"/>
    </source>
</evidence>
<comment type="caution">
    <text evidence="4">The sequence shown here is derived from an EMBL/GenBank/DDBJ whole genome shotgun (WGS) entry which is preliminary data.</text>
</comment>
<feature type="binding site" evidence="2">
    <location>
        <position position="111"/>
    </location>
    <ligand>
        <name>Mn(2+)</name>
        <dbReference type="ChEBI" id="CHEBI:29035"/>
        <label>2</label>
    </ligand>
</feature>
<sequence length="403" mass="43378">MPTWVADLQQHADQIQSGLVEMRRHLHRNPELSGQEHKTTRFLAGFLEQLGLHPQLADDDRGLFADLDVATTDDGTPDRRIALRGDIDALPIADQKIVDYHSHNPGVMHACGHDVHPSVVCGAVQILTAMAERNQLPWPIALRAVLQPAEEIAQGASHMIRSGAIEGVDAILALHVDPTRPIGEIGLKAGVLTASCDMIHVDFLGKGGHGARPHLCKDPIDACTLWVQSAFRRIHRVVSADQTVVFSVGQINAGHSANVIPDQADVSGSLRTLSTEARSIALDALHDVSRSVKQQTGCEVRSRLGVSAPAVINDQSLIQLISDAAVLVAGPNAPTPIAEPSMGSEDFSYYLQKIPGAMFRLGVAGDECGHHPLHTAQFDVDERCLAIGAKIMATAIIQYFRPQ</sequence>
<protein>
    <submittedName>
        <fullName evidence="4">Putative hydrolase YxeP</fullName>
        <ecNumber evidence="4">3.-.-.-</ecNumber>
    </submittedName>
</protein>
<keyword evidence="2" id="KW-0479">Metal-binding</keyword>
<dbReference type="Pfam" id="PF01546">
    <property type="entry name" value="Peptidase_M20"/>
    <property type="match status" value="1"/>
</dbReference>
<dbReference type="GO" id="GO:0016787">
    <property type="term" value="F:hydrolase activity"/>
    <property type="evidence" value="ECO:0007669"/>
    <property type="project" value="UniProtKB-KW"/>
</dbReference>
<dbReference type="InterPro" id="IPR002933">
    <property type="entry name" value="Peptidase_M20"/>
</dbReference>
<name>A0A5C5YCC5_9PLAN</name>
<keyword evidence="2" id="KW-0464">Manganese</keyword>
<dbReference type="Gene3D" id="3.30.70.360">
    <property type="match status" value="1"/>
</dbReference>
<dbReference type="EMBL" id="SJPL01000001">
    <property type="protein sequence ID" value="TWT72578.1"/>
    <property type="molecule type" value="Genomic_DNA"/>
</dbReference>
<gene>
    <name evidence="4" type="primary">yxeP_2</name>
    <name evidence="4" type="ORF">Pan14r_48980</name>
</gene>
<dbReference type="SUPFAM" id="SSF55031">
    <property type="entry name" value="Bacterial exopeptidase dimerisation domain"/>
    <property type="match status" value="1"/>
</dbReference>
<keyword evidence="5" id="KW-1185">Reference proteome</keyword>
<feature type="binding site" evidence="2">
    <location>
        <position position="374"/>
    </location>
    <ligand>
        <name>Mn(2+)</name>
        <dbReference type="ChEBI" id="CHEBI:29035"/>
        <label>2</label>
    </ligand>
</feature>
<feature type="domain" description="Peptidase M20 dimerisation" evidence="3">
    <location>
        <begin position="199"/>
        <end position="291"/>
    </location>
</feature>
<evidence type="ECO:0000313" key="4">
    <source>
        <dbReference type="EMBL" id="TWT72578.1"/>
    </source>
</evidence>
<dbReference type="OrthoDB" id="9776731at2"/>
<dbReference type="InterPro" id="IPR036264">
    <property type="entry name" value="Bact_exopeptidase_dim_dom"/>
</dbReference>
<reference evidence="4 5" key="1">
    <citation type="submission" date="2019-02" db="EMBL/GenBank/DDBJ databases">
        <title>Deep-cultivation of Planctomycetes and their phenomic and genomic characterization uncovers novel biology.</title>
        <authorList>
            <person name="Wiegand S."/>
            <person name="Jogler M."/>
            <person name="Boedeker C."/>
            <person name="Pinto D."/>
            <person name="Vollmers J."/>
            <person name="Rivas-Marin E."/>
            <person name="Kohn T."/>
            <person name="Peeters S.H."/>
            <person name="Heuer A."/>
            <person name="Rast P."/>
            <person name="Oberbeckmann S."/>
            <person name="Bunk B."/>
            <person name="Jeske O."/>
            <person name="Meyerdierks A."/>
            <person name="Storesund J.E."/>
            <person name="Kallscheuer N."/>
            <person name="Luecker S."/>
            <person name="Lage O.M."/>
            <person name="Pohl T."/>
            <person name="Merkel B.J."/>
            <person name="Hornburger P."/>
            <person name="Mueller R.-W."/>
            <person name="Bruemmer F."/>
            <person name="Labrenz M."/>
            <person name="Spormann A.M."/>
            <person name="Op Den Camp H."/>
            <person name="Overmann J."/>
            <person name="Amann R."/>
            <person name="Jetten M.S.M."/>
            <person name="Mascher T."/>
            <person name="Medema M.H."/>
            <person name="Devos D.P."/>
            <person name="Kaster A.-K."/>
            <person name="Ovreas L."/>
            <person name="Rohde M."/>
            <person name="Galperin M.Y."/>
            <person name="Jogler C."/>
        </authorList>
    </citation>
    <scope>NUCLEOTIDE SEQUENCE [LARGE SCALE GENOMIC DNA]</scope>
    <source>
        <strain evidence="4 5">Pan14r</strain>
    </source>
</reference>